<dbReference type="Gene3D" id="3.30.2020.40">
    <property type="entry name" value="Uncharacterised protein PF10387, DUF2442"/>
    <property type="match status" value="1"/>
</dbReference>
<sequence length="97" mass="10267">MGSEGIHWPALDEDMSVAGLLAATPSPESQQSLRGWLAGRASAQPTGGVANGSKGTSAPDLTESGYPTLRAEDLAGAWSYVRRRQVEIEREIVENEA</sequence>
<dbReference type="InterPro" id="IPR018841">
    <property type="entry name" value="DUF2442"/>
</dbReference>
<proteinExistence type="predicted"/>
<protein>
    <recommendedName>
        <fullName evidence="4">DUF2442 domain-containing protein</fullName>
    </recommendedName>
</protein>
<feature type="region of interest" description="Disordered" evidence="1">
    <location>
        <begin position="41"/>
        <end position="65"/>
    </location>
</feature>
<evidence type="ECO:0008006" key="4">
    <source>
        <dbReference type="Google" id="ProtNLM"/>
    </source>
</evidence>
<comment type="caution">
    <text evidence="2">The sequence shown here is derived from an EMBL/GenBank/DDBJ whole genome shotgun (WGS) entry which is preliminary data.</text>
</comment>
<gene>
    <name evidence="2" type="ORF">CKO31_08775</name>
</gene>
<dbReference type="Pfam" id="PF10387">
    <property type="entry name" value="DUF2442"/>
    <property type="match status" value="1"/>
</dbReference>
<evidence type="ECO:0000313" key="3">
    <source>
        <dbReference type="Proteomes" id="UP000748752"/>
    </source>
</evidence>
<accession>A0ABS1CH70</accession>
<name>A0ABS1CH70_9GAMM</name>
<dbReference type="RefSeq" id="WP_369075125.1">
    <property type="nucleotide sequence ID" value="NZ_NRRV01000017.1"/>
</dbReference>
<dbReference type="EMBL" id="NRRV01000017">
    <property type="protein sequence ID" value="MBK1630834.1"/>
    <property type="molecule type" value="Genomic_DNA"/>
</dbReference>
<evidence type="ECO:0000256" key="1">
    <source>
        <dbReference type="SAM" id="MobiDB-lite"/>
    </source>
</evidence>
<dbReference type="Proteomes" id="UP000748752">
    <property type="component" value="Unassembled WGS sequence"/>
</dbReference>
<keyword evidence="3" id="KW-1185">Reference proteome</keyword>
<evidence type="ECO:0000313" key="2">
    <source>
        <dbReference type="EMBL" id="MBK1630834.1"/>
    </source>
</evidence>
<dbReference type="InterPro" id="IPR036388">
    <property type="entry name" value="WH-like_DNA-bd_sf"/>
</dbReference>
<reference evidence="2 3" key="1">
    <citation type="journal article" date="2020" name="Microorganisms">
        <title>Osmotic Adaptation and Compatible Solute Biosynthesis of Phototrophic Bacteria as Revealed from Genome Analyses.</title>
        <authorList>
            <person name="Imhoff J.F."/>
            <person name="Rahn T."/>
            <person name="Kunzel S."/>
            <person name="Keller A."/>
            <person name="Neulinger S.C."/>
        </authorList>
    </citation>
    <scope>NUCLEOTIDE SEQUENCE [LARGE SCALE GENOMIC DNA]</scope>
    <source>
        <strain evidence="2 3">DSM 6210</strain>
    </source>
</reference>
<dbReference type="Gene3D" id="1.10.10.10">
    <property type="entry name" value="Winged helix-like DNA-binding domain superfamily/Winged helix DNA-binding domain"/>
    <property type="match status" value="1"/>
</dbReference>
<organism evidence="2 3">
    <name type="scientific">Thiohalocapsa halophila</name>
    <dbReference type="NCBI Taxonomy" id="69359"/>
    <lineage>
        <taxon>Bacteria</taxon>
        <taxon>Pseudomonadati</taxon>
        <taxon>Pseudomonadota</taxon>
        <taxon>Gammaproteobacteria</taxon>
        <taxon>Chromatiales</taxon>
        <taxon>Chromatiaceae</taxon>
        <taxon>Thiohalocapsa</taxon>
    </lineage>
</organism>